<dbReference type="EMBL" id="JXMU01000048">
    <property type="protein sequence ID" value="KPA99862.1"/>
    <property type="molecule type" value="Genomic_DNA"/>
</dbReference>
<dbReference type="PATRIC" id="fig|1514904.3.peg.2850"/>
<dbReference type="InterPro" id="IPR036927">
    <property type="entry name" value="Cyt_c_oxase-like_su1_sf"/>
</dbReference>
<keyword evidence="1" id="KW-0812">Transmembrane</keyword>
<dbReference type="RefSeq" id="WP_054000563.1">
    <property type="nucleotide sequence ID" value="NZ_JXMU01000048.1"/>
</dbReference>
<evidence type="ECO:0000313" key="3">
    <source>
        <dbReference type="Proteomes" id="UP000038011"/>
    </source>
</evidence>
<keyword evidence="1" id="KW-1133">Transmembrane helix</keyword>
<dbReference type="Proteomes" id="UP000038011">
    <property type="component" value="Unassembled WGS sequence"/>
</dbReference>
<sequence length="129" mass="14131">MKSISTWFFATATVFALCGMIWGIQMSASHDYTFAPAHGHLNLIGFVAMSIFGTYYALTPEAAMSKVAMVHYWLVTITILMLIPGIFLAISEQKETLAIIGSILAVISMALFLFMVLRFGVGDQAKAEK</sequence>
<organism evidence="2 3">
    <name type="scientific">Ahrensia marina</name>
    <dbReference type="NCBI Taxonomy" id="1514904"/>
    <lineage>
        <taxon>Bacteria</taxon>
        <taxon>Pseudomonadati</taxon>
        <taxon>Pseudomonadota</taxon>
        <taxon>Alphaproteobacteria</taxon>
        <taxon>Hyphomicrobiales</taxon>
        <taxon>Ahrensiaceae</taxon>
        <taxon>Ahrensia</taxon>
    </lineage>
</organism>
<name>A0A0M9GKI2_9HYPH</name>
<feature type="transmembrane region" description="Helical" evidence="1">
    <location>
        <begin position="70"/>
        <end position="90"/>
    </location>
</feature>
<dbReference type="OrthoDB" id="9808748at2"/>
<comment type="caution">
    <text evidence="2">The sequence shown here is derived from an EMBL/GenBank/DDBJ whole genome shotgun (WGS) entry which is preliminary data.</text>
</comment>
<gene>
    <name evidence="2" type="ORF">SU32_16935</name>
</gene>
<evidence type="ECO:0000313" key="2">
    <source>
        <dbReference type="EMBL" id="KPA99862.1"/>
    </source>
</evidence>
<proteinExistence type="predicted"/>
<protein>
    <submittedName>
        <fullName evidence="2">Signal peptide protein</fullName>
    </submittedName>
</protein>
<feature type="transmembrane region" description="Helical" evidence="1">
    <location>
        <begin position="39"/>
        <end position="58"/>
    </location>
</feature>
<reference evidence="2 3" key="1">
    <citation type="submission" date="2015-01" db="EMBL/GenBank/DDBJ databases">
        <title>Ahrensia donghaiensis sp. nov., a novel dimethylsulphoniopropionate-cleavage bacterium isolated from seawater and emended descriptions of the genus Ahrensia and Ahrensia kielensis.</title>
        <authorList>
            <person name="Liu J."/>
        </authorList>
    </citation>
    <scope>NUCLEOTIDE SEQUENCE [LARGE SCALE GENOMIC DNA]</scope>
    <source>
        <strain evidence="2 3">LZD062</strain>
    </source>
</reference>
<feature type="transmembrane region" description="Helical" evidence="1">
    <location>
        <begin position="96"/>
        <end position="121"/>
    </location>
</feature>
<evidence type="ECO:0000256" key="1">
    <source>
        <dbReference type="SAM" id="Phobius"/>
    </source>
</evidence>
<dbReference type="STRING" id="1514904.SU32_16935"/>
<keyword evidence="3" id="KW-1185">Reference proteome</keyword>
<dbReference type="AlphaFoldDB" id="A0A0M9GKI2"/>
<dbReference type="Gene3D" id="1.20.210.10">
    <property type="entry name" value="Cytochrome c oxidase-like, subunit I domain"/>
    <property type="match status" value="1"/>
</dbReference>
<keyword evidence="1" id="KW-0472">Membrane</keyword>
<dbReference type="SUPFAM" id="SSF81442">
    <property type="entry name" value="Cytochrome c oxidase subunit I-like"/>
    <property type="match status" value="1"/>
</dbReference>
<accession>A0A0M9GKI2</accession>